<dbReference type="Proteomes" id="UP000774570">
    <property type="component" value="Unassembled WGS sequence"/>
</dbReference>
<proteinExistence type="predicted"/>
<keyword evidence="2" id="KW-1185">Reference proteome</keyword>
<accession>A0ABS7FWA5</accession>
<dbReference type="RefSeq" id="WP_220167938.1">
    <property type="nucleotide sequence ID" value="NZ_JAIBOA010000012.1"/>
</dbReference>
<name>A0ABS7FWA5_9ACTN</name>
<protein>
    <submittedName>
        <fullName evidence="1">Uncharacterized protein</fullName>
    </submittedName>
</protein>
<organism evidence="1 2">
    <name type="scientific">Actinomadura parmotrematis</name>
    <dbReference type="NCBI Taxonomy" id="2864039"/>
    <lineage>
        <taxon>Bacteria</taxon>
        <taxon>Bacillati</taxon>
        <taxon>Actinomycetota</taxon>
        <taxon>Actinomycetes</taxon>
        <taxon>Streptosporangiales</taxon>
        <taxon>Thermomonosporaceae</taxon>
        <taxon>Actinomadura</taxon>
    </lineage>
</organism>
<dbReference type="EMBL" id="JAIBOA010000012">
    <property type="protein sequence ID" value="MBW8484713.1"/>
    <property type="molecule type" value="Genomic_DNA"/>
</dbReference>
<evidence type="ECO:0000313" key="2">
    <source>
        <dbReference type="Proteomes" id="UP000774570"/>
    </source>
</evidence>
<reference evidence="1 2" key="1">
    <citation type="submission" date="2021-07" db="EMBL/GenBank/DDBJ databases">
        <title>Actinomadura sp. PM05-2 isolated from lichen.</title>
        <authorList>
            <person name="Somphong A."/>
            <person name="Phongsopitanun W."/>
            <person name="Tanasupawat S."/>
            <person name="Peongsungnone V."/>
        </authorList>
    </citation>
    <scope>NUCLEOTIDE SEQUENCE [LARGE SCALE GENOMIC DNA]</scope>
    <source>
        <strain evidence="1 2">PM05-2</strain>
    </source>
</reference>
<gene>
    <name evidence="1" type="ORF">K1Y72_20180</name>
</gene>
<sequence length="670" mass="71218">MGADDWLAPGTCGVKLAEFDQLTRQMSRAAPGLSTLADQLWQALHSAGVSTAPAEEIRRLAAWAAEASTDLRRRNVLAHDLDHESPALKTCLPGGTYLTLPDRYSDQTAYMEGRRIAARLGRGASPGITAADLTPALARGLLDALGPAAMLDLARRAGAHAAANPGDVRLNADTRALHALLGRGLALTTDPHGPSYVGDPFLTALTAAGRATSPPRSAPPAGWAGYQTLSTLIGASGARFSPAFFARVGSDMIAFDSTVRHDGRPPLPDLTPGHDHLINLLDAAARSGPAAAQALLSHQAMGPFPKGWTNTTGPNYRYLLHDRRDQWARSDHGAALGRAIQTATTGQDPESTRLTFALGKTLATDAKGYFEVGKDGHLEIKGHDDAGLDAMSGVRQAMAMALAKHIIKVNDIFQASGNNATDTGTPMSDVDMDYLLLYVARDSASFTTLLNAQTAHAKVVIDQAVARDSRYMVDVVDPEGKMFGHLLEARTQNLWAEKARVDQVNDELRSNVEMGVGLFSPQNPISDVPVAGKAVDIALELSVESARKQIVDLIVRQREEGAKVWVTAPTTDGEALEKLFSQLILSSIVAHGRYAHRNIAGASFATPGPHPKIKPVASMTPTEFISFLRWAGENSDSNHLSSAFADAADQGRRRASGHYVGVDGVPGARP</sequence>
<evidence type="ECO:0000313" key="1">
    <source>
        <dbReference type="EMBL" id="MBW8484713.1"/>
    </source>
</evidence>
<comment type="caution">
    <text evidence="1">The sequence shown here is derived from an EMBL/GenBank/DDBJ whole genome shotgun (WGS) entry which is preliminary data.</text>
</comment>